<sequence>TYRSRSRRGIDVNPDTIDVDEVEKRLVKEMGQGVCIYHRVCSAYAERAPAGPNDIDWNDIFSLNETTVRAFPAYLLWIITQQMKEIVYSTVKDRPIQDTISHILLLQDTTGHHIPVVILGLSTHCRQSSATTTSNAFLVCCAKSPQAESQDTPARRPVLGHLATLHVETHTPASLLTPPAREIQMHWSTTSTTTMVASSGSSAAPPQQGYQPEYPQPAYPSQGYEPDYPQQGYGQYPPRPHKKRPYSYDLNQKPYYQDSAYRPDDPYSAYNYAGANNFYQERIQNRPYPVLSIKGHESPVAYQPSNYHYQGSQQVSNSDKLVFPGRTAFPSQIENCQNRIENQIGKCRRVPTLLKFKILNVVAETKSRTETEIETQTDTRAKTQDETQTQRSKESRSERRPIRSASSSVFVEHQFSDNRLPTSLMNRLSEQRRSGKFCDITISVEGGFQFKAHRNVLAAFSPYFDAMLSGSLAESRKDVVTLKEIAPESVRLLLDYAYTNRVVITPDNVQDLLSAADLLEITVIKEAACQYLANYMDVSNCIGIHCFGELHSCTQLQIKSKEYILQNFPEVSAQSEFTSLPKKKLIELISDDDLHVEKEEDLFEAVVRWCSAEPDLRECAFPEVFKHVRLGLIAPSFLAERVETLDLVRKDASSMALTAEAKLYHSFSKGCYIPENVTTKPRLLEVIVAVGYMESFGRKYSAIECFYPVERRWKTLTDFPSRIWGHGVAVGGKHTLYVAGGQLVSECRASPRTWSYDSVTNCWKELSEMRDARSGVGLAMLDGYLYAVGGADEYNWRTSVERYDPATNRWTTVAPIRKATINAAVTAQGGFLYVVGGSPIRRSPSRILQKYDPKKNEWTEAAPMIAARYDATICAVGSSHIYVLGGTDDHPFMECYDVHTNTWTPKSAPNELISSSGIAVLHGKIVACSDNGDSMEVYDPQKDLWTTINYDEITSHAYCGYATLLVRRSLFQEDKWK</sequence>
<evidence type="ECO:0000259" key="4">
    <source>
        <dbReference type="PROSITE" id="PS50097"/>
    </source>
</evidence>
<dbReference type="PANTHER" id="PTHR45632:SF17">
    <property type="entry name" value="KELCH-LIKE PROTEIN 31"/>
    <property type="match status" value="1"/>
</dbReference>
<feature type="compositionally biased region" description="Basic and acidic residues" evidence="3">
    <location>
        <begin position="391"/>
        <end position="401"/>
    </location>
</feature>
<feature type="domain" description="BTB" evidence="4">
    <location>
        <begin position="438"/>
        <end position="506"/>
    </location>
</feature>
<dbReference type="Proteomes" id="UP000479000">
    <property type="component" value="Unassembled WGS sequence"/>
</dbReference>
<organism evidence="5 6">
    <name type="scientific">Nesidiocoris tenuis</name>
    <dbReference type="NCBI Taxonomy" id="355587"/>
    <lineage>
        <taxon>Eukaryota</taxon>
        <taxon>Metazoa</taxon>
        <taxon>Ecdysozoa</taxon>
        <taxon>Arthropoda</taxon>
        <taxon>Hexapoda</taxon>
        <taxon>Insecta</taxon>
        <taxon>Pterygota</taxon>
        <taxon>Neoptera</taxon>
        <taxon>Paraneoptera</taxon>
        <taxon>Hemiptera</taxon>
        <taxon>Heteroptera</taxon>
        <taxon>Panheteroptera</taxon>
        <taxon>Cimicomorpha</taxon>
        <taxon>Miridae</taxon>
        <taxon>Dicyphina</taxon>
        <taxon>Nesidiocoris</taxon>
    </lineage>
</organism>
<dbReference type="InterPro" id="IPR015915">
    <property type="entry name" value="Kelch-typ_b-propeller"/>
</dbReference>
<dbReference type="SMART" id="SM00875">
    <property type="entry name" value="BACK"/>
    <property type="match status" value="1"/>
</dbReference>
<dbReference type="SUPFAM" id="SSF117281">
    <property type="entry name" value="Kelch motif"/>
    <property type="match status" value="1"/>
</dbReference>
<dbReference type="GO" id="GO:0005737">
    <property type="term" value="C:cytoplasm"/>
    <property type="evidence" value="ECO:0007669"/>
    <property type="project" value="UniProtKB-ARBA"/>
</dbReference>
<dbReference type="Pfam" id="PF00651">
    <property type="entry name" value="BTB"/>
    <property type="match status" value="1"/>
</dbReference>
<dbReference type="SMART" id="SM00225">
    <property type="entry name" value="BTB"/>
    <property type="match status" value="1"/>
</dbReference>
<dbReference type="InterPro" id="IPR000210">
    <property type="entry name" value="BTB/POZ_dom"/>
</dbReference>
<evidence type="ECO:0000256" key="3">
    <source>
        <dbReference type="SAM" id="MobiDB-lite"/>
    </source>
</evidence>
<feature type="compositionally biased region" description="Low complexity" evidence="3">
    <location>
        <begin position="192"/>
        <end position="213"/>
    </location>
</feature>
<gene>
    <name evidence="5" type="ORF">NTEN_LOCUS12524</name>
</gene>
<evidence type="ECO:0000313" key="6">
    <source>
        <dbReference type="Proteomes" id="UP000479000"/>
    </source>
</evidence>
<reference evidence="5 6" key="1">
    <citation type="submission" date="2020-02" db="EMBL/GenBank/DDBJ databases">
        <authorList>
            <person name="Ferguson B K."/>
        </authorList>
    </citation>
    <scope>NUCLEOTIDE SEQUENCE [LARGE SCALE GENOMIC DNA]</scope>
</reference>
<feature type="region of interest" description="Disordered" evidence="3">
    <location>
        <begin position="192"/>
        <end position="244"/>
    </location>
</feature>
<dbReference type="PROSITE" id="PS50097">
    <property type="entry name" value="BTB"/>
    <property type="match status" value="1"/>
</dbReference>
<dbReference type="Gene3D" id="3.30.710.10">
    <property type="entry name" value="Potassium Channel Kv1.1, Chain A"/>
    <property type="match status" value="1"/>
</dbReference>
<dbReference type="SUPFAM" id="SSF54695">
    <property type="entry name" value="POZ domain"/>
    <property type="match status" value="1"/>
</dbReference>
<dbReference type="InterPro" id="IPR011705">
    <property type="entry name" value="BACK"/>
</dbReference>
<keyword evidence="6" id="KW-1185">Reference proteome</keyword>
<dbReference type="Pfam" id="PF07707">
    <property type="entry name" value="BACK"/>
    <property type="match status" value="1"/>
</dbReference>
<dbReference type="GO" id="GO:0003779">
    <property type="term" value="F:actin binding"/>
    <property type="evidence" value="ECO:0007669"/>
    <property type="project" value="UniProtKB-KW"/>
</dbReference>
<keyword evidence="2" id="KW-0677">Repeat</keyword>
<feature type="compositionally biased region" description="Low complexity" evidence="3">
    <location>
        <begin position="219"/>
        <end position="236"/>
    </location>
</feature>
<evidence type="ECO:0000256" key="2">
    <source>
        <dbReference type="ARBA" id="ARBA00022737"/>
    </source>
</evidence>
<protein>
    <recommendedName>
        <fullName evidence="4">BTB domain-containing protein</fullName>
    </recommendedName>
</protein>
<evidence type="ECO:0000256" key="1">
    <source>
        <dbReference type="ARBA" id="ARBA00022441"/>
    </source>
</evidence>
<dbReference type="InterPro" id="IPR006652">
    <property type="entry name" value="Kelch_1"/>
</dbReference>
<keyword evidence="1" id="KW-0880">Kelch repeat</keyword>
<accession>A0A6H5GSB9</accession>
<dbReference type="Gene3D" id="2.120.10.80">
    <property type="entry name" value="Kelch-type beta propeller"/>
    <property type="match status" value="1"/>
</dbReference>
<feature type="compositionally biased region" description="Basic and acidic residues" evidence="3">
    <location>
        <begin position="367"/>
        <end position="385"/>
    </location>
</feature>
<dbReference type="Gene3D" id="1.25.40.420">
    <property type="match status" value="1"/>
</dbReference>
<dbReference type="InterPro" id="IPR011333">
    <property type="entry name" value="SKP1/BTB/POZ_sf"/>
</dbReference>
<name>A0A6H5GSB9_9HEMI</name>
<dbReference type="SMART" id="SM00612">
    <property type="entry name" value="Kelch"/>
    <property type="match status" value="5"/>
</dbReference>
<dbReference type="EMBL" id="CADCXU010018855">
    <property type="protein sequence ID" value="CAB0007184.1"/>
    <property type="molecule type" value="Genomic_DNA"/>
</dbReference>
<dbReference type="FunFam" id="1.25.40.420:FF:000001">
    <property type="entry name" value="Kelch-like family member 12"/>
    <property type="match status" value="1"/>
</dbReference>
<evidence type="ECO:0000313" key="5">
    <source>
        <dbReference type="EMBL" id="CAB0007184.1"/>
    </source>
</evidence>
<dbReference type="AlphaFoldDB" id="A0A6H5GSB9"/>
<feature type="region of interest" description="Disordered" evidence="3">
    <location>
        <begin position="367"/>
        <end position="407"/>
    </location>
</feature>
<feature type="non-terminal residue" evidence="5">
    <location>
        <position position="1"/>
    </location>
</feature>
<dbReference type="OrthoDB" id="45365at2759"/>
<dbReference type="PANTHER" id="PTHR45632">
    <property type="entry name" value="LD33804P"/>
    <property type="match status" value="1"/>
</dbReference>
<proteinExistence type="predicted"/>
<dbReference type="Pfam" id="PF24681">
    <property type="entry name" value="Kelch_KLHDC2_KLHL20_DRC7"/>
    <property type="match status" value="1"/>
</dbReference>